<protein>
    <recommendedName>
        <fullName evidence="1">Polymerase nucleotidyl transferase domain-containing protein</fullName>
    </recommendedName>
</protein>
<evidence type="ECO:0000313" key="3">
    <source>
        <dbReference type="Proteomes" id="UP000178606"/>
    </source>
</evidence>
<name>A0A1F6CUL1_HANXR</name>
<dbReference type="PANTHER" id="PTHR33933">
    <property type="entry name" value="NUCLEOTIDYLTRANSFERASE"/>
    <property type="match status" value="1"/>
</dbReference>
<gene>
    <name evidence="2" type="ORF">A3F84_10095</name>
</gene>
<dbReference type="InterPro" id="IPR002934">
    <property type="entry name" value="Polymerase_NTP_transf_dom"/>
</dbReference>
<dbReference type="CDD" id="cd05403">
    <property type="entry name" value="NT_KNTase_like"/>
    <property type="match status" value="1"/>
</dbReference>
<dbReference type="InterPro" id="IPR043519">
    <property type="entry name" value="NT_sf"/>
</dbReference>
<feature type="domain" description="Polymerase nucleotidyl transferase" evidence="1">
    <location>
        <begin position="6"/>
        <end position="56"/>
    </location>
</feature>
<dbReference type="PANTHER" id="PTHR33933:SF1">
    <property type="entry name" value="PROTEIN ADENYLYLTRANSFERASE MNTA-RELATED"/>
    <property type="match status" value="1"/>
</dbReference>
<dbReference type="AlphaFoldDB" id="A0A1F6CUL1"/>
<dbReference type="EMBL" id="MFKF01000135">
    <property type="protein sequence ID" value="OGG52770.1"/>
    <property type="molecule type" value="Genomic_DNA"/>
</dbReference>
<reference evidence="2 3" key="1">
    <citation type="journal article" date="2016" name="Nat. Commun.">
        <title>Thousands of microbial genomes shed light on interconnected biogeochemical processes in an aquifer system.</title>
        <authorList>
            <person name="Anantharaman K."/>
            <person name="Brown C.T."/>
            <person name="Hug L.A."/>
            <person name="Sharon I."/>
            <person name="Castelle C.J."/>
            <person name="Probst A.J."/>
            <person name="Thomas B.C."/>
            <person name="Singh A."/>
            <person name="Wilkins M.J."/>
            <person name="Karaoz U."/>
            <person name="Brodie E.L."/>
            <person name="Williams K.H."/>
            <person name="Hubbard S.S."/>
            <person name="Banfield J.F."/>
        </authorList>
    </citation>
    <scope>NUCLEOTIDE SEQUENCE [LARGE SCALE GENOMIC DNA]</scope>
    <source>
        <strain evidence="3">RIFCSPLOWO2_12_FULL_64_10</strain>
    </source>
</reference>
<dbReference type="Gene3D" id="3.30.460.10">
    <property type="entry name" value="Beta Polymerase, domain 2"/>
    <property type="match status" value="1"/>
</dbReference>
<dbReference type="Proteomes" id="UP000178606">
    <property type="component" value="Unassembled WGS sequence"/>
</dbReference>
<organism evidence="2 3">
    <name type="scientific">Handelsmanbacteria sp. (strain RIFCSPLOWO2_12_FULL_64_10)</name>
    <dbReference type="NCBI Taxonomy" id="1817868"/>
    <lineage>
        <taxon>Bacteria</taxon>
        <taxon>Candidatus Handelsmaniibacteriota</taxon>
    </lineage>
</organism>
<dbReference type="InterPro" id="IPR052548">
    <property type="entry name" value="Type_VII_TA_antitoxin"/>
</dbReference>
<evidence type="ECO:0000313" key="2">
    <source>
        <dbReference type="EMBL" id="OGG52770.1"/>
    </source>
</evidence>
<accession>A0A1F6CUL1</accession>
<dbReference type="GO" id="GO:0016779">
    <property type="term" value="F:nucleotidyltransferase activity"/>
    <property type="evidence" value="ECO:0007669"/>
    <property type="project" value="InterPro"/>
</dbReference>
<dbReference type="Pfam" id="PF01909">
    <property type="entry name" value="NTP_transf_2"/>
    <property type="match status" value="1"/>
</dbReference>
<comment type="caution">
    <text evidence="2">The sequence shown here is derived from an EMBL/GenBank/DDBJ whole genome shotgun (WGS) entry which is preliminary data.</text>
</comment>
<sequence>MEDQLLKQCKKTLEDHYGTRFAGLILFGSLARNEADSFSDIDLLVLLNEPFDYFQELRTISDMLYPLQLESDHLISARPAAVDEFERGHLQLYRNARREGVAL</sequence>
<evidence type="ECO:0000259" key="1">
    <source>
        <dbReference type="Pfam" id="PF01909"/>
    </source>
</evidence>
<dbReference type="SUPFAM" id="SSF81301">
    <property type="entry name" value="Nucleotidyltransferase"/>
    <property type="match status" value="1"/>
</dbReference>
<proteinExistence type="predicted"/>